<dbReference type="Proteomes" id="UP001059480">
    <property type="component" value="Unassembled WGS sequence"/>
</dbReference>
<evidence type="ECO:0000313" key="5">
    <source>
        <dbReference type="EMBL" id="MCQ9210527.1"/>
    </source>
</evidence>
<dbReference type="Gene3D" id="3.40.50.2300">
    <property type="match status" value="2"/>
</dbReference>
<evidence type="ECO:0000256" key="3">
    <source>
        <dbReference type="SAM" id="SignalP"/>
    </source>
</evidence>
<name>A0ABT1WQ91_9LACT</name>
<dbReference type="InterPro" id="IPR028081">
    <property type="entry name" value="Leu-bd"/>
</dbReference>
<feature type="domain" description="Leucine-binding protein" evidence="4">
    <location>
        <begin position="30"/>
        <end position="374"/>
    </location>
</feature>
<comment type="caution">
    <text evidence="5">The sequence shown here is derived from an EMBL/GenBank/DDBJ whole genome shotgun (WGS) entry which is preliminary data.</text>
</comment>
<dbReference type="PANTHER" id="PTHR30483">
    <property type="entry name" value="LEUCINE-SPECIFIC-BINDING PROTEIN"/>
    <property type="match status" value="1"/>
</dbReference>
<organism evidence="5 6">
    <name type="scientific">Granulicatella seriolae</name>
    <dbReference type="NCBI Taxonomy" id="2967226"/>
    <lineage>
        <taxon>Bacteria</taxon>
        <taxon>Bacillati</taxon>
        <taxon>Bacillota</taxon>
        <taxon>Bacilli</taxon>
        <taxon>Lactobacillales</taxon>
        <taxon>Carnobacteriaceae</taxon>
        <taxon>Granulicatella</taxon>
    </lineage>
</organism>
<accession>A0ABT1WQ91</accession>
<dbReference type="PROSITE" id="PS51257">
    <property type="entry name" value="PROKAR_LIPOPROTEIN"/>
    <property type="match status" value="1"/>
</dbReference>
<sequence length="385" mass="40180">MNLKKYGLGLVVAALLAGCGANGGAGSSDEVKLGGNFELTGGAAAYGTPMSEGMQLAVDQVNAAGGALKKNVKAIISDNKTDKTETAAVATKLVSEGVVGIIGPATTGDAQAEIPVVERAKIPVIFPAATGNGITLDAAGSVYEYIFRVCFQDEFQGVAAAKFANSKFTAKTAVVLFDNSNDYSQGLKDSFAKTFEGQGGTLVAQESYTAGDTDFQAVLTTLKSKKFDVLYLPGYYEEVGLIIKQAREMGITQPILGGDGYASDTLIELAGTSNLNDIYYTSHFSPESTDKVVQDFVAAYKEKFGKTPDTFAALAYDATNLLVKAIETAGTTDSAKVTEAIAKTTDFTGVTGTFSIDEEHNPVKTAVMIELQDGKVASTENVSGN</sequence>
<dbReference type="PANTHER" id="PTHR30483:SF6">
    <property type="entry name" value="PERIPLASMIC BINDING PROTEIN OF ABC TRANSPORTER FOR NATURAL AMINO ACIDS"/>
    <property type="match status" value="1"/>
</dbReference>
<dbReference type="EMBL" id="JANHNZ010000009">
    <property type="protein sequence ID" value="MCQ9210527.1"/>
    <property type="molecule type" value="Genomic_DNA"/>
</dbReference>
<keyword evidence="2 3" id="KW-0732">Signal</keyword>
<feature type="chain" id="PRO_5046428380" evidence="3">
    <location>
        <begin position="24"/>
        <end position="385"/>
    </location>
</feature>
<comment type="similarity">
    <text evidence="1">Belongs to the leucine-binding protein family.</text>
</comment>
<evidence type="ECO:0000256" key="1">
    <source>
        <dbReference type="ARBA" id="ARBA00010062"/>
    </source>
</evidence>
<dbReference type="InterPro" id="IPR051010">
    <property type="entry name" value="BCAA_transport"/>
</dbReference>
<evidence type="ECO:0000259" key="4">
    <source>
        <dbReference type="Pfam" id="PF13458"/>
    </source>
</evidence>
<proteinExistence type="inferred from homology"/>
<reference evidence="5" key="1">
    <citation type="submission" date="2022-07" db="EMBL/GenBank/DDBJ databases">
        <authorList>
            <person name="Jung M.-Y."/>
            <person name="Lee M."/>
        </authorList>
    </citation>
    <scope>NUCLEOTIDE SEQUENCE</scope>
    <source>
        <strain evidence="5">S8</strain>
    </source>
</reference>
<dbReference type="RefSeq" id="WP_256945640.1">
    <property type="nucleotide sequence ID" value="NZ_JANHNZ010000009.1"/>
</dbReference>
<gene>
    <name evidence="5" type="ORF">NPA36_08185</name>
</gene>
<dbReference type="CDD" id="cd06347">
    <property type="entry name" value="PBP1_ABC_LivK_ligand_binding-like"/>
    <property type="match status" value="1"/>
</dbReference>
<dbReference type="Pfam" id="PF13458">
    <property type="entry name" value="Peripla_BP_6"/>
    <property type="match status" value="1"/>
</dbReference>
<protein>
    <submittedName>
        <fullName evidence="5">ABC transporter substrate-binding protein</fullName>
    </submittedName>
</protein>
<evidence type="ECO:0000256" key="2">
    <source>
        <dbReference type="ARBA" id="ARBA00022729"/>
    </source>
</evidence>
<reference evidence="5" key="3">
    <citation type="journal article" date="2023" name="Microbiol. Resour. Announc.">
        <title>Draft Genome Sequence of Granulicatella sp. Strain S8, Isolated from a Marine Fish, Seriola quinqueradiata.</title>
        <authorList>
            <person name="Lee M."/>
            <person name="Farooq A."/>
            <person name="Jeong J.B."/>
            <person name="Jung M.Y."/>
        </authorList>
    </citation>
    <scope>NUCLEOTIDE SEQUENCE</scope>
    <source>
        <strain evidence="5">S8</strain>
    </source>
</reference>
<feature type="signal peptide" evidence="3">
    <location>
        <begin position="1"/>
        <end position="23"/>
    </location>
</feature>
<evidence type="ECO:0000313" key="6">
    <source>
        <dbReference type="Proteomes" id="UP001059480"/>
    </source>
</evidence>
<dbReference type="InterPro" id="IPR028082">
    <property type="entry name" value="Peripla_BP_I"/>
</dbReference>
<reference evidence="5" key="2">
    <citation type="journal article" date="2023" name="Curr. Microbiol.">
        <title>Granulicatella seriolae sp. nov., a Novel Facultative Anaerobe Isolated from Yellowtail Marine Fish.</title>
        <authorList>
            <person name="Lee M."/>
            <person name="Choi Y.J."/>
            <person name="Farooq A."/>
            <person name="Jeong J.B."/>
            <person name="Jung M.Y."/>
        </authorList>
    </citation>
    <scope>NUCLEOTIDE SEQUENCE</scope>
    <source>
        <strain evidence="5">S8</strain>
    </source>
</reference>
<dbReference type="SUPFAM" id="SSF53822">
    <property type="entry name" value="Periplasmic binding protein-like I"/>
    <property type="match status" value="1"/>
</dbReference>
<keyword evidence="6" id="KW-1185">Reference proteome</keyword>